<sequence length="60" mass="6665">MLNTQNAFESVRRDGINEGKSEVVRNLLNNADFSIENIAALASVPVDFVFGCQFHMCDNC</sequence>
<name>A0A1H7TWL1_9SPHI</name>
<evidence type="ECO:0000313" key="2">
    <source>
        <dbReference type="Proteomes" id="UP000198916"/>
    </source>
</evidence>
<evidence type="ECO:0000313" key="1">
    <source>
        <dbReference type="EMBL" id="SEL89240.1"/>
    </source>
</evidence>
<keyword evidence="2" id="KW-1185">Reference proteome</keyword>
<accession>A0A1H7TWL1</accession>
<organism evidence="1 2">
    <name type="scientific">Parapedobacter koreensis</name>
    <dbReference type="NCBI Taxonomy" id="332977"/>
    <lineage>
        <taxon>Bacteria</taxon>
        <taxon>Pseudomonadati</taxon>
        <taxon>Bacteroidota</taxon>
        <taxon>Sphingobacteriia</taxon>
        <taxon>Sphingobacteriales</taxon>
        <taxon>Sphingobacteriaceae</taxon>
        <taxon>Parapedobacter</taxon>
    </lineage>
</organism>
<dbReference type="Proteomes" id="UP000198916">
    <property type="component" value="Unassembled WGS sequence"/>
</dbReference>
<gene>
    <name evidence="1" type="ORF">SAMN05421740_112141</name>
</gene>
<reference evidence="2" key="1">
    <citation type="submission" date="2016-10" db="EMBL/GenBank/DDBJ databases">
        <authorList>
            <person name="Varghese N."/>
            <person name="Submissions S."/>
        </authorList>
    </citation>
    <scope>NUCLEOTIDE SEQUENCE [LARGE SCALE GENOMIC DNA]</scope>
    <source>
        <strain evidence="2">Jip14</strain>
    </source>
</reference>
<dbReference type="EMBL" id="FNZR01000012">
    <property type="protein sequence ID" value="SEL89240.1"/>
    <property type="molecule type" value="Genomic_DNA"/>
</dbReference>
<dbReference type="AlphaFoldDB" id="A0A1H7TWL1"/>
<proteinExistence type="predicted"/>
<dbReference type="STRING" id="332977.SAMN05421740_112141"/>
<protein>
    <submittedName>
        <fullName evidence="1">Uncharacterized protein</fullName>
    </submittedName>
</protein>